<dbReference type="InterPro" id="IPR008615">
    <property type="entry name" value="FNIP"/>
</dbReference>
<protein>
    <recommendedName>
        <fullName evidence="4">FNIP repeat-containing protein</fullName>
    </recommendedName>
</protein>
<dbReference type="Proteomes" id="UP000001064">
    <property type="component" value="Unassembled WGS sequence"/>
</dbReference>
<dbReference type="InterPro" id="IPR051251">
    <property type="entry name" value="STK_FNIP-Repeat"/>
</dbReference>
<evidence type="ECO:0008006" key="4">
    <source>
        <dbReference type="Google" id="ProtNLM"/>
    </source>
</evidence>
<dbReference type="AlphaFoldDB" id="F0ZAG8"/>
<dbReference type="InParanoid" id="F0ZAG8"/>
<proteinExistence type="predicted"/>
<dbReference type="PANTHER" id="PTHR32134:SF173">
    <property type="entry name" value="FNIP REPEAT-CONTAINING PROTEIN-RELATED"/>
    <property type="match status" value="1"/>
</dbReference>
<sequence length="314" mass="35950">MNNEIFNINNINNDNNNNDKLFFKVWRNILIKREIKKHLDLYRIYYRVTAESKSCLLNVNRNYISILEYGFDEFIDIDLIPPSVTTLEFCNWFNQPIVKGAIPDSVNRIVFGFTYNQPVIVGAIPCSVQNISFDELFNQTITKGCIPPSVHTLKFGTRFNKYIAPLVLPPSITKLVFGYEYNHSLENSIPSSITTLSLGQSFQLCKYGSNLPDSITSFTCSYNFDKPLESNNNIPKKVLYLTLDNYNHPIIKDSIPSTCHTLILGSEFRHFESLSNLSSSVSSLTFGVKDCQLSNYQIKQYISKTISKIEIKRN</sequence>
<gene>
    <name evidence="2" type="ORF">DICPUDRAFT_148184</name>
</gene>
<dbReference type="PANTHER" id="PTHR32134">
    <property type="entry name" value="FNIP REPEAT-CONTAINING PROTEIN"/>
    <property type="match status" value="1"/>
</dbReference>
<keyword evidence="1" id="KW-0677">Repeat</keyword>
<evidence type="ECO:0000313" key="3">
    <source>
        <dbReference type="Proteomes" id="UP000001064"/>
    </source>
</evidence>
<evidence type="ECO:0000256" key="1">
    <source>
        <dbReference type="ARBA" id="ARBA00022737"/>
    </source>
</evidence>
<keyword evidence="3" id="KW-1185">Reference proteome</keyword>
<dbReference type="KEGG" id="dpp:DICPUDRAFT_148184"/>
<dbReference type="Pfam" id="PF05725">
    <property type="entry name" value="FNIP"/>
    <property type="match status" value="3"/>
</dbReference>
<name>F0ZAG8_DICPU</name>
<reference evidence="3" key="1">
    <citation type="journal article" date="2011" name="Genome Biol.">
        <title>Comparative genomics of the social amoebae Dictyostelium discoideum and Dictyostelium purpureum.</title>
        <authorList>
            <consortium name="US DOE Joint Genome Institute (JGI-PGF)"/>
            <person name="Sucgang R."/>
            <person name="Kuo A."/>
            <person name="Tian X."/>
            <person name="Salerno W."/>
            <person name="Parikh A."/>
            <person name="Feasley C.L."/>
            <person name="Dalin E."/>
            <person name="Tu H."/>
            <person name="Huang E."/>
            <person name="Barry K."/>
            <person name="Lindquist E."/>
            <person name="Shapiro H."/>
            <person name="Bruce D."/>
            <person name="Schmutz J."/>
            <person name="Salamov A."/>
            <person name="Fey P."/>
            <person name="Gaudet P."/>
            <person name="Anjard C."/>
            <person name="Babu M.M."/>
            <person name="Basu S."/>
            <person name="Bushmanova Y."/>
            <person name="van der Wel H."/>
            <person name="Katoh-Kurasawa M."/>
            <person name="Dinh C."/>
            <person name="Coutinho P.M."/>
            <person name="Saito T."/>
            <person name="Elias M."/>
            <person name="Schaap P."/>
            <person name="Kay R.R."/>
            <person name="Henrissat B."/>
            <person name="Eichinger L."/>
            <person name="Rivero F."/>
            <person name="Putnam N.H."/>
            <person name="West C.M."/>
            <person name="Loomis W.F."/>
            <person name="Chisholm R.L."/>
            <person name="Shaulsky G."/>
            <person name="Strassmann J.E."/>
            <person name="Queller D.C."/>
            <person name="Kuspa A."/>
            <person name="Grigoriev I.V."/>
        </authorList>
    </citation>
    <scope>NUCLEOTIDE SEQUENCE [LARGE SCALE GENOMIC DNA]</scope>
    <source>
        <strain evidence="3">QSDP1</strain>
    </source>
</reference>
<dbReference type="VEuPathDB" id="AmoebaDB:DICPUDRAFT_148184"/>
<dbReference type="EMBL" id="GL870964">
    <property type="protein sequence ID" value="EGC39049.1"/>
    <property type="molecule type" value="Genomic_DNA"/>
</dbReference>
<evidence type="ECO:0000313" key="2">
    <source>
        <dbReference type="EMBL" id="EGC39049.1"/>
    </source>
</evidence>
<accession>F0ZAG8</accession>
<dbReference type="RefSeq" id="XP_003284399.1">
    <property type="nucleotide sequence ID" value="XM_003284351.1"/>
</dbReference>
<dbReference type="GeneID" id="10506067"/>
<organism evidence="2 3">
    <name type="scientific">Dictyostelium purpureum</name>
    <name type="common">Slime mold</name>
    <dbReference type="NCBI Taxonomy" id="5786"/>
    <lineage>
        <taxon>Eukaryota</taxon>
        <taxon>Amoebozoa</taxon>
        <taxon>Evosea</taxon>
        <taxon>Eumycetozoa</taxon>
        <taxon>Dictyostelia</taxon>
        <taxon>Dictyosteliales</taxon>
        <taxon>Dictyosteliaceae</taxon>
        <taxon>Dictyostelium</taxon>
    </lineage>
</organism>